<evidence type="ECO:0000313" key="4">
    <source>
        <dbReference type="Proteomes" id="UP000276178"/>
    </source>
</evidence>
<evidence type="ECO:0000313" key="3">
    <source>
        <dbReference type="EMBL" id="RNB57560.1"/>
    </source>
</evidence>
<dbReference type="OrthoDB" id="1803673at2"/>
<protein>
    <submittedName>
        <fullName evidence="3">Uncharacterized protein</fullName>
    </submittedName>
</protein>
<proteinExistence type="predicted"/>
<evidence type="ECO:0000313" key="5">
    <source>
        <dbReference type="Proteomes" id="UP000317180"/>
    </source>
</evidence>
<dbReference type="AlphaFoldDB" id="A0A3M8B2K5"/>
<name>A0A3M8B2K5_9BACL</name>
<gene>
    <name evidence="2" type="ORF">BAG01nite_45590</name>
    <name evidence="3" type="ORF">EB820_07330</name>
</gene>
<reference evidence="3 4" key="1">
    <citation type="submission" date="2018-10" db="EMBL/GenBank/DDBJ databases">
        <title>Phylogenomics of Brevibacillus.</title>
        <authorList>
            <person name="Dunlap C."/>
        </authorList>
    </citation>
    <scope>NUCLEOTIDE SEQUENCE [LARGE SCALE GENOMIC DNA]</scope>
    <source>
        <strain evidence="3 4">NRRL NRS 1219</strain>
    </source>
</reference>
<dbReference type="GeneID" id="82813395"/>
<dbReference type="EMBL" id="BJOD01000074">
    <property type="protein sequence ID" value="GED28457.1"/>
    <property type="molecule type" value="Genomic_DNA"/>
</dbReference>
<keyword evidence="5" id="KW-1185">Reference proteome</keyword>
<comment type="caution">
    <text evidence="3">The sequence shown here is derived from an EMBL/GenBank/DDBJ whole genome shotgun (WGS) entry which is preliminary data.</text>
</comment>
<dbReference type="EMBL" id="RHHN01000023">
    <property type="protein sequence ID" value="RNB57560.1"/>
    <property type="molecule type" value="Genomic_DNA"/>
</dbReference>
<evidence type="ECO:0000313" key="2">
    <source>
        <dbReference type="EMBL" id="GED28457.1"/>
    </source>
</evidence>
<dbReference type="Proteomes" id="UP000276178">
    <property type="component" value="Unassembled WGS sequence"/>
</dbReference>
<keyword evidence="1" id="KW-0732">Signal</keyword>
<accession>A0A3M8B2K5</accession>
<dbReference type="RefSeq" id="WP_005829942.1">
    <property type="nucleotide sequence ID" value="NZ_BJOD01000074.1"/>
</dbReference>
<reference evidence="2 5" key="2">
    <citation type="submission" date="2019-06" db="EMBL/GenBank/DDBJ databases">
        <title>Whole genome shotgun sequence of Brevibacillus agri NBRC 15538.</title>
        <authorList>
            <person name="Hosoyama A."/>
            <person name="Uohara A."/>
            <person name="Ohji S."/>
            <person name="Ichikawa N."/>
        </authorList>
    </citation>
    <scope>NUCLEOTIDE SEQUENCE [LARGE SCALE GENOMIC DNA]</scope>
    <source>
        <strain evidence="2 5">NBRC 15538</strain>
    </source>
</reference>
<feature type="signal peptide" evidence="1">
    <location>
        <begin position="1"/>
        <end position="25"/>
    </location>
</feature>
<sequence>MYKKLIALGSALAIGVTAYSAASIAQQPANAAAAVEKPAEAAQSTLAEQLKMLESGIVPTSPYETVQTWAKAVKMRNGALQYALFTEQARLGLKTPMESFHWVTGTSSPWVEGFTVTSITEDKADSGQAQAQAQTKTLKFQVDFDLVTSTGKFGTDRAIIGVTQKGDQWFIESVAPASEKSVGIWNTPESLNDQNIEKTFETMKAYDSTLGYRILLPEKAMSKLKIEQSTCANEEGNPPCLNFFYKDPAAKKDVLLATVVRLSKEQEKLPYYQEHPFLTKLGENKAGAFYSLYPSEHQYAGAEDSEQGREWMQLLELLQQRIGKSIQP</sequence>
<dbReference type="Proteomes" id="UP000317180">
    <property type="component" value="Unassembled WGS sequence"/>
</dbReference>
<feature type="chain" id="PRO_5038829948" evidence="1">
    <location>
        <begin position="26"/>
        <end position="328"/>
    </location>
</feature>
<organism evidence="3 4">
    <name type="scientific">Brevibacillus agri</name>
    <dbReference type="NCBI Taxonomy" id="51101"/>
    <lineage>
        <taxon>Bacteria</taxon>
        <taxon>Bacillati</taxon>
        <taxon>Bacillota</taxon>
        <taxon>Bacilli</taxon>
        <taxon>Bacillales</taxon>
        <taxon>Paenibacillaceae</taxon>
        <taxon>Brevibacillus</taxon>
    </lineage>
</organism>
<evidence type="ECO:0000256" key="1">
    <source>
        <dbReference type="SAM" id="SignalP"/>
    </source>
</evidence>